<dbReference type="AlphaFoldDB" id="A0A8J5N3U3"/>
<evidence type="ECO:0008006" key="3">
    <source>
        <dbReference type="Google" id="ProtNLM"/>
    </source>
</evidence>
<evidence type="ECO:0000313" key="1">
    <source>
        <dbReference type="EMBL" id="KAG7172599.1"/>
    </source>
</evidence>
<dbReference type="PANTHER" id="PTHR33332">
    <property type="entry name" value="REVERSE TRANSCRIPTASE DOMAIN-CONTAINING PROTEIN"/>
    <property type="match status" value="1"/>
</dbReference>
<sequence>MGGQHNSSWGDVMQGGVSCDARRGDVMQGGVSCDARRGDVMQGGRVSCDARRVRCDARRGDVMQGGVSCDARRGDDARKGDLGVLVSPDLRPRKQCINVRNKANRVLGFISRSVSNKSAEVLLQLYLALVRPHLDYAVQFWCPYYRMDINSLESVQRRMTKMIPGLRNLPYQDRLKKLNLHSLKRRRVRGDMIEVFKWVKGINEGDIDKVLIIYEQDRTRSNGFKLDKFRFRREIGRNWFTNRVVDEWNKLSNFVVSTGTLESFKRRLDRFMDDREW</sequence>
<accession>A0A8J5N3U3</accession>
<keyword evidence="2" id="KW-1185">Reference proteome</keyword>
<comment type="caution">
    <text evidence="1">The sequence shown here is derived from an EMBL/GenBank/DDBJ whole genome shotgun (WGS) entry which is preliminary data.</text>
</comment>
<gene>
    <name evidence="1" type="ORF">Hamer_G006808</name>
</gene>
<dbReference type="Proteomes" id="UP000747542">
    <property type="component" value="Unassembled WGS sequence"/>
</dbReference>
<proteinExistence type="predicted"/>
<name>A0A8J5N3U3_HOMAM</name>
<organism evidence="1 2">
    <name type="scientific">Homarus americanus</name>
    <name type="common">American lobster</name>
    <dbReference type="NCBI Taxonomy" id="6706"/>
    <lineage>
        <taxon>Eukaryota</taxon>
        <taxon>Metazoa</taxon>
        <taxon>Ecdysozoa</taxon>
        <taxon>Arthropoda</taxon>
        <taxon>Crustacea</taxon>
        <taxon>Multicrustacea</taxon>
        <taxon>Malacostraca</taxon>
        <taxon>Eumalacostraca</taxon>
        <taxon>Eucarida</taxon>
        <taxon>Decapoda</taxon>
        <taxon>Pleocyemata</taxon>
        <taxon>Astacidea</taxon>
        <taxon>Nephropoidea</taxon>
        <taxon>Nephropidae</taxon>
        <taxon>Homarus</taxon>
    </lineage>
</organism>
<reference evidence="1" key="1">
    <citation type="journal article" date="2021" name="Sci. Adv.">
        <title>The American lobster genome reveals insights on longevity, neural, and immune adaptations.</title>
        <authorList>
            <person name="Polinski J.M."/>
            <person name="Zimin A.V."/>
            <person name="Clark K.F."/>
            <person name="Kohn A.B."/>
            <person name="Sadowski N."/>
            <person name="Timp W."/>
            <person name="Ptitsyn A."/>
            <person name="Khanna P."/>
            <person name="Romanova D.Y."/>
            <person name="Williams P."/>
            <person name="Greenwood S.J."/>
            <person name="Moroz L.L."/>
            <person name="Walt D.R."/>
            <person name="Bodnar A.G."/>
        </authorList>
    </citation>
    <scope>NUCLEOTIDE SEQUENCE</scope>
    <source>
        <strain evidence="1">GMGI-L3</strain>
    </source>
</reference>
<evidence type="ECO:0000313" key="2">
    <source>
        <dbReference type="Proteomes" id="UP000747542"/>
    </source>
</evidence>
<dbReference type="EMBL" id="JAHLQT010010484">
    <property type="protein sequence ID" value="KAG7172599.1"/>
    <property type="molecule type" value="Genomic_DNA"/>
</dbReference>
<protein>
    <recommendedName>
        <fullName evidence="3">Reverse transcriptase</fullName>
    </recommendedName>
</protein>